<protein>
    <submittedName>
        <fullName evidence="1">Uncharacterized protein</fullName>
    </submittedName>
</protein>
<name>A0A134BDI2_9BACT</name>
<accession>A0A134BDI2</accession>
<dbReference type="EMBL" id="LSDL01000050">
    <property type="protein sequence ID" value="KXB77995.1"/>
    <property type="molecule type" value="Genomic_DNA"/>
</dbReference>
<dbReference type="Proteomes" id="UP000070531">
    <property type="component" value="Unassembled WGS sequence"/>
</dbReference>
<evidence type="ECO:0000313" key="1">
    <source>
        <dbReference type="EMBL" id="KXB77995.1"/>
    </source>
</evidence>
<reference evidence="1 2" key="1">
    <citation type="submission" date="2016-01" db="EMBL/GenBank/DDBJ databases">
        <authorList>
            <person name="Oliw E.H."/>
        </authorList>
    </citation>
    <scope>NUCLEOTIDE SEQUENCE [LARGE SCALE GENOMIC DNA]</scope>
    <source>
        <strain evidence="1 2">DNF00307</strain>
    </source>
</reference>
<dbReference type="AlphaFoldDB" id="A0A134BDI2"/>
<comment type="caution">
    <text evidence="1">The sequence shown here is derived from an EMBL/GenBank/DDBJ whole genome shotgun (WGS) entry which is preliminary data.</text>
</comment>
<proteinExistence type="predicted"/>
<evidence type="ECO:0000313" key="2">
    <source>
        <dbReference type="Proteomes" id="UP000070531"/>
    </source>
</evidence>
<dbReference type="PATRIC" id="fig|419005.5.peg.1044"/>
<sequence>MTIRYYTTKKIVQNKRTDENFPVLLFLQNGTTLMRLSACNRWFYKHWSAASRKLL</sequence>
<organism evidence="1">
    <name type="scientific">Prevotella amnii</name>
    <dbReference type="NCBI Taxonomy" id="419005"/>
    <lineage>
        <taxon>Bacteria</taxon>
        <taxon>Pseudomonadati</taxon>
        <taxon>Bacteroidota</taxon>
        <taxon>Bacteroidia</taxon>
        <taxon>Bacteroidales</taxon>
        <taxon>Prevotellaceae</taxon>
        <taxon>Prevotella</taxon>
    </lineage>
</organism>
<gene>
    <name evidence="1" type="ORF">HMPREF1860_01037</name>
</gene>
<dbReference type="STRING" id="419005.HMPREF1860_01037"/>